<protein>
    <recommendedName>
        <fullName evidence="2">CAAX prenyl protease 2/Lysostaphin resistance protein A-like domain-containing protein</fullName>
    </recommendedName>
</protein>
<sequence>MIFRAAELPSFPGMKTQSLHKFRFPILLVGMIAVMVVASLLNAALGDLGPVSLVVGLATAAGGLFCYTRLSRFAEQRPDVPELARADAKPGLLRGSALGAGAFAATMLLIGMFGGWDHVSGGSFWGFLASIGVMASAAVNEELLFRGVIFRITQERAGTWPALVLSAVLFGGTHLLNANATLWGAVSIAVEAGVMLGAAYACTRSLWLPIGIHFAWNLFESGVFGTTVSGASGTAQGLLNTALSGPALLTGGGFGPEASLIAVLTCATPAVFLLRKAARRGLLVPFRAKAHS</sequence>
<feature type="transmembrane region" description="Helical" evidence="1">
    <location>
        <begin position="254"/>
        <end position="274"/>
    </location>
</feature>
<reference evidence="3" key="2">
    <citation type="submission" date="2020-09" db="EMBL/GenBank/DDBJ databases">
        <authorList>
            <person name="Sun Q."/>
            <person name="Zhou Y."/>
        </authorList>
    </citation>
    <scope>NUCLEOTIDE SEQUENCE</scope>
    <source>
        <strain evidence="3">CGMCC 4.7679</strain>
    </source>
</reference>
<dbReference type="InterPro" id="IPR003675">
    <property type="entry name" value="Rce1/LyrA-like_dom"/>
</dbReference>
<reference evidence="3" key="1">
    <citation type="journal article" date="2014" name="Int. J. Syst. Evol. Microbiol.">
        <title>Complete genome sequence of Corynebacterium casei LMG S-19264T (=DSM 44701T), isolated from a smear-ripened cheese.</title>
        <authorList>
            <consortium name="US DOE Joint Genome Institute (JGI-PGF)"/>
            <person name="Walter F."/>
            <person name="Albersmeier A."/>
            <person name="Kalinowski J."/>
            <person name="Ruckert C."/>
        </authorList>
    </citation>
    <scope>NUCLEOTIDE SEQUENCE</scope>
    <source>
        <strain evidence="3">CGMCC 4.7679</strain>
    </source>
</reference>
<name>A0A8H9MGD3_9PSEU</name>
<comment type="caution">
    <text evidence="3">The sequence shown here is derived from an EMBL/GenBank/DDBJ whole genome shotgun (WGS) entry which is preliminary data.</text>
</comment>
<evidence type="ECO:0000259" key="2">
    <source>
        <dbReference type="Pfam" id="PF02517"/>
    </source>
</evidence>
<feature type="domain" description="CAAX prenyl protease 2/Lysostaphin resistance protein A-like" evidence="2">
    <location>
        <begin position="125"/>
        <end position="219"/>
    </location>
</feature>
<gene>
    <name evidence="3" type="ORF">GCM10017566_62180</name>
</gene>
<dbReference type="EMBL" id="BNAV01000013">
    <property type="protein sequence ID" value="GHF79565.1"/>
    <property type="molecule type" value="Genomic_DNA"/>
</dbReference>
<dbReference type="Pfam" id="PF02517">
    <property type="entry name" value="Rce1-like"/>
    <property type="match status" value="1"/>
</dbReference>
<keyword evidence="1" id="KW-0812">Transmembrane</keyword>
<feature type="transmembrane region" description="Helical" evidence="1">
    <location>
        <begin position="24"/>
        <end position="45"/>
    </location>
</feature>
<keyword evidence="4" id="KW-1185">Reference proteome</keyword>
<feature type="transmembrane region" description="Helical" evidence="1">
    <location>
        <begin position="214"/>
        <end position="234"/>
    </location>
</feature>
<dbReference type="PANTHER" id="PTHR39430:SF1">
    <property type="entry name" value="PROTEASE"/>
    <property type="match status" value="1"/>
</dbReference>
<dbReference type="PANTHER" id="PTHR39430">
    <property type="entry name" value="MEMBRANE-ASSOCIATED PROTEASE-RELATED"/>
    <property type="match status" value="1"/>
</dbReference>
<feature type="transmembrane region" description="Helical" evidence="1">
    <location>
        <begin position="124"/>
        <end position="145"/>
    </location>
</feature>
<dbReference type="Proteomes" id="UP000658656">
    <property type="component" value="Unassembled WGS sequence"/>
</dbReference>
<keyword evidence="1" id="KW-1133">Transmembrane helix</keyword>
<keyword evidence="1" id="KW-0472">Membrane</keyword>
<feature type="transmembrane region" description="Helical" evidence="1">
    <location>
        <begin position="91"/>
        <end position="112"/>
    </location>
</feature>
<organism evidence="3 4">
    <name type="scientific">Amycolatopsis bartoniae</name>
    <dbReference type="NCBI Taxonomy" id="941986"/>
    <lineage>
        <taxon>Bacteria</taxon>
        <taxon>Bacillati</taxon>
        <taxon>Actinomycetota</taxon>
        <taxon>Actinomycetes</taxon>
        <taxon>Pseudonocardiales</taxon>
        <taxon>Pseudonocardiaceae</taxon>
        <taxon>Amycolatopsis</taxon>
    </lineage>
</organism>
<feature type="transmembrane region" description="Helical" evidence="1">
    <location>
        <begin position="157"/>
        <end position="176"/>
    </location>
</feature>
<feature type="transmembrane region" description="Helical" evidence="1">
    <location>
        <begin position="51"/>
        <end position="70"/>
    </location>
</feature>
<accession>A0A8H9MGD3</accession>
<dbReference type="GO" id="GO:0004175">
    <property type="term" value="F:endopeptidase activity"/>
    <property type="evidence" value="ECO:0007669"/>
    <property type="project" value="UniProtKB-ARBA"/>
</dbReference>
<dbReference type="AlphaFoldDB" id="A0A8H9MGD3"/>
<evidence type="ECO:0000313" key="4">
    <source>
        <dbReference type="Proteomes" id="UP000658656"/>
    </source>
</evidence>
<feature type="transmembrane region" description="Helical" evidence="1">
    <location>
        <begin position="182"/>
        <end position="202"/>
    </location>
</feature>
<dbReference type="GO" id="GO:0080120">
    <property type="term" value="P:CAAX-box protein maturation"/>
    <property type="evidence" value="ECO:0007669"/>
    <property type="project" value="UniProtKB-ARBA"/>
</dbReference>
<evidence type="ECO:0000313" key="3">
    <source>
        <dbReference type="EMBL" id="GHF79565.1"/>
    </source>
</evidence>
<proteinExistence type="predicted"/>
<evidence type="ECO:0000256" key="1">
    <source>
        <dbReference type="SAM" id="Phobius"/>
    </source>
</evidence>